<name>A0AAF0QUN1_SOLVR</name>
<reference evidence="3" key="1">
    <citation type="submission" date="2023-08" db="EMBL/GenBank/DDBJ databases">
        <title>A de novo genome assembly of Solanum verrucosum Schlechtendal, a Mexican diploid species geographically isolated from the other diploid A-genome species in potato relatives.</title>
        <authorList>
            <person name="Hosaka K."/>
        </authorList>
    </citation>
    <scope>NUCLEOTIDE SEQUENCE</scope>
    <source>
        <tissue evidence="3">Young leaves</tissue>
    </source>
</reference>
<feature type="coiled-coil region" evidence="1">
    <location>
        <begin position="25"/>
        <end position="150"/>
    </location>
</feature>
<keyword evidence="1" id="KW-0175">Coiled coil</keyword>
<feature type="region of interest" description="Disordered" evidence="2">
    <location>
        <begin position="290"/>
        <end position="352"/>
    </location>
</feature>
<proteinExistence type="predicted"/>
<evidence type="ECO:0000313" key="3">
    <source>
        <dbReference type="EMBL" id="WMV26951.1"/>
    </source>
</evidence>
<feature type="coiled-coil region" evidence="1">
    <location>
        <begin position="245"/>
        <end position="279"/>
    </location>
</feature>
<evidence type="ECO:0000256" key="2">
    <source>
        <dbReference type="SAM" id="MobiDB-lite"/>
    </source>
</evidence>
<accession>A0AAF0QUN1</accession>
<sequence length="352" mass="40301">MDLSQETEDYIRESIEYSLGLPVSSQTLQLKLRASEESLVRLRNQYFSLQAKLKEKDETIERTRAESSMNASALKRFVDENQRLAVECSNLLAQCKRWEKECALYDHDREALMDFGNEADERAKEAEIRVYDLEEEVRKLSEELHFYKCQYETQMTVFALCRSSIKNNLSTSGRSKDDTATDDASLEQNLLDNLLETVIGRDDVASTSHAFLEANSGVEVCQRLMTKWKRLRPSTQKVIALVAEVNTLQKDKEHLRINLHKAEDEVNILFEQNNVLDEANKRLIRLYQKEKHTPGSGGKPSSGKCSQGNKRKSSPKISSPVEGKLDFSEVDSLRQPLSPLRSNSPEYRLCKK</sequence>
<dbReference type="AlphaFoldDB" id="A0AAF0QUN1"/>
<evidence type="ECO:0000313" key="4">
    <source>
        <dbReference type="Proteomes" id="UP001234989"/>
    </source>
</evidence>
<dbReference type="PANTHER" id="PTHR35689:SF1">
    <property type="entry name" value="EARLY ENDOSOME ANTIGEN"/>
    <property type="match status" value="1"/>
</dbReference>
<gene>
    <name evidence="3" type="ORF">MTR67_020336</name>
</gene>
<evidence type="ECO:0000256" key="1">
    <source>
        <dbReference type="SAM" id="Coils"/>
    </source>
</evidence>
<keyword evidence="4" id="KW-1185">Reference proteome</keyword>
<dbReference type="PANTHER" id="PTHR35689">
    <property type="entry name" value="EARLY ENDOSOME ANTIGEN"/>
    <property type="match status" value="1"/>
</dbReference>
<dbReference type="Proteomes" id="UP001234989">
    <property type="component" value="Chromosome 4"/>
</dbReference>
<protein>
    <submittedName>
        <fullName evidence="3">Uncharacterized protein</fullName>
    </submittedName>
</protein>
<dbReference type="EMBL" id="CP133615">
    <property type="protein sequence ID" value="WMV26951.1"/>
    <property type="molecule type" value="Genomic_DNA"/>
</dbReference>
<organism evidence="3 4">
    <name type="scientific">Solanum verrucosum</name>
    <dbReference type="NCBI Taxonomy" id="315347"/>
    <lineage>
        <taxon>Eukaryota</taxon>
        <taxon>Viridiplantae</taxon>
        <taxon>Streptophyta</taxon>
        <taxon>Embryophyta</taxon>
        <taxon>Tracheophyta</taxon>
        <taxon>Spermatophyta</taxon>
        <taxon>Magnoliopsida</taxon>
        <taxon>eudicotyledons</taxon>
        <taxon>Gunneridae</taxon>
        <taxon>Pentapetalae</taxon>
        <taxon>asterids</taxon>
        <taxon>lamiids</taxon>
        <taxon>Solanales</taxon>
        <taxon>Solanaceae</taxon>
        <taxon>Solanoideae</taxon>
        <taxon>Solaneae</taxon>
        <taxon>Solanum</taxon>
    </lineage>
</organism>